<evidence type="ECO:0000313" key="1">
    <source>
        <dbReference type="EMBL" id="KAB0265123.1"/>
    </source>
</evidence>
<reference evidence="1 2" key="1">
    <citation type="journal article" date="2019" name="Microorganisms">
        <title>Genome Insights into the Novel Species Microvirga brassicacearum, a Rapeseed Endophyte with Biotechnological Potential.</title>
        <authorList>
            <person name="Jimenez-Gomez A."/>
            <person name="Saati-Santamaria Z."/>
            <person name="Igual J.M."/>
            <person name="Rivas R."/>
            <person name="Mateos P.F."/>
            <person name="Garcia-Fraile P."/>
        </authorList>
    </citation>
    <scope>NUCLEOTIDE SEQUENCE [LARGE SCALE GENOMIC DNA]</scope>
    <source>
        <strain evidence="1 2">CDVBN77</strain>
    </source>
</reference>
<organism evidence="1 2">
    <name type="scientific">Microvirga brassicacearum</name>
    <dbReference type="NCBI Taxonomy" id="2580413"/>
    <lineage>
        <taxon>Bacteria</taxon>
        <taxon>Pseudomonadati</taxon>
        <taxon>Pseudomonadota</taxon>
        <taxon>Alphaproteobacteria</taxon>
        <taxon>Hyphomicrobiales</taxon>
        <taxon>Methylobacteriaceae</taxon>
        <taxon>Microvirga</taxon>
    </lineage>
</organism>
<dbReference type="Proteomes" id="UP000325684">
    <property type="component" value="Unassembled WGS sequence"/>
</dbReference>
<dbReference type="EMBL" id="VCMV01000042">
    <property type="protein sequence ID" value="KAB0265123.1"/>
    <property type="molecule type" value="Genomic_DNA"/>
</dbReference>
<name>A0A5N3P5Y3_9HYPH</name>
<keyword evidence="2" id="KW-1185">Reference proteome</keyword>
<dbReference type="OrthoDB" id="8238029at2"/>
<gene>
    <name evidence="1" type="ORF">FEZ63_19965</name>
</gene>
<sequence>MPDNAAQTGSSRGAGREGYELNFFAQKHGITPEVGRQLVAEYGNDRAKLDAAAYALRSKKLTGEKGEREDAV</sequence>
<accession>A0A5N3P5Y3</accession>
<dbReference type="AlphaFoldDB" id="A0A5N3P5Y3"/>
<dbReference type="RefSeq" id="WP_150947781.1">
    <property type="nucleotide sequence ID" value="NZ_VCMV01000042.1"/>
</dbReference>
<proteinExistence type="predicted"/>
<comment type="caution">
    <text evidence="1">The sequence shown here is derived from an EMBL/GenBank/DDBJ whole genome shotgun (WGS) entry which is preliminary data.</text>
</comment>
<evidence type="ECO:0000313" key="2">
    <source>
        <dbReference type="Proteomes" id="UP000325684"/>
    </source>
</evidence>
<protein>
    <submittedName>
        <fullName evidence="1">DUF3606 domain-containing protein</fullName>
    </submittedName>
</protein>